<dbReference type="SUPFAM" id="SSF51197">
    <property type="entry name" value="Clavaminate synthase-like"/>
    <property type="match status" value="1"/>
</dbReference>
<dbReference type="OrthoDB" id="9783136at2"/>
<dbReference type="KEGG" id="phb:HYN04_11180"/>
<dbReference type="Proteomes" id="UP000247763">
    <property type="component" value="Chromosome"/>
</dbReference>
<evidence type="ECO:0000313" key="2">
    <source>
        <dbReference type="Proteomes" id="UP000247763"/>
    </source>
</evidence>
<dbReference type="GO" id="GO:0016706">
    <property type="term" value="F:2-oxoglutarate-dependent dioxygenase activity"/>
    <property type="evidence" value="ECO:0007669"/>
    <property type="project" value="UniProtKB-ARBA"/>
</dbReference>
<proteinExistence type="predicted"/>
<dbReference type="EMBL" id="CP029479">
    <property type="protein sequence ID" value="AWM78264.1"/>
    <property type="molecule type" value="Genomic_DNA"/>
</dbReference>
<protein>
    <recommendedName>
        <fullName evidence="3">Phytanoyl-CoA dioxygenase</fullName>
    </recommendedName>
</protein>
<sequence length="301" mass="33030">MMAEGAGTGRTELIRRLGLEPYVLELEIDGLTVVPPEVHGVPLAAFDAMADWLLEASERIVGCRFTLEDGPEAEVEVPDGATRLGERGGENTQFLLPQLARGHRLFRDLAVNPVAVALARYMIGLRETRFSSHNAFIKWRGGYGYGPNLGLHADQGASPQPWGRTALAANSNWTLTDYTLEAGPLAFVRGSHRSVSQPLQPGATRRAEPVICPRGSLIMFHGATWHGAFPRTAPGMRLMVANYYRHMMTLPQEEFRNGFPRDLAGDCADPATFATLCGFADEFPYVRAERPFPRVRGAAAR</sequence>
<dbReference type="Pfam" id="PF05721">
    <property type="entry name" value="PhyH"/>
    <property type="match status" value="1"/>
</dbReference>
<evidence type="ECO:0008006" key="3">
    <source>
        <dbReference type="Google" id="ProtNLM"/>
    </source>
</evidence>
<dbReference type="InterPro" id="IPR008775">
    <property type="entry name" value="Phytyl_CoA_dOase-like"/>
</dbReference>
<keyword evidence="2" id="KW-1185">Reference proteome</keyword>
<dbReference type="Gene3D" id="2.60.120.620">
    <property type="entry name" value="q2cbj1_9rhob like domain"/>
    <property type="match status" value="1"/>
</dbReference>
<accession>A0A2Z3I421</accession>
<name>A0A2Z3I421_9CAUL</name>
<dbReference type="AlphaFoldDB" id="A0A2Z3I421"/>
<gene>
    <name evidence="1" type="ORF">HYN04_11180</name>
</gene>
<organism evidence="1 2">
    <name type="scientific">Phenylobacterium parvum</name>
    <dbReference type="NCBI Taxonomy" id="2201350"/>
    <lineage>
        <taxon>Bacteria</taxon>
        <taxon>Pseudomonadati</taxon>
        <taxon>Pseudomonadota</taxon>
        <taxon>Alphaproteobacteria</taxon>
        <taxon>Caulobacterales</taxon>
        <taxon>Caulobacteraceae</taxon>
        <taxon>Phenylobacterium</taxon>
    </lineage>
</organism>
<reference evidence="2" key="1">
    <citation type="submission" date="2018-05" db="EMBL/GenBank/DDBJ databases">
        <title>Genome sequencing of Phenylobacterium sp. HYN0004.</title>
        <authorList>
            <person name="Yi H."/>
            <person name="Baek C."/>
        </authorList>
    </citation>
    <scope>NUCLEOTIDE SEQUENCE [LARGE SCALE GENOMIC DNA]</scope>
    <source>
        <strain evidence="2">HYN0004</strain>
    </source>
</reference>
<evidence type="ECO:0000313" key="1">
    <source>
        <dbReference type="EMBL" id="AWM78264.1"/>
    </source>
</evidence>